<evidence type="ECO:0000313" key="2">
    <source>
        <dbReference type="Proteomes" id="UP001057452"/>
    </source>
</evidence>
<keyword evidence="2" id="KW-1185">Reference proteome</keyword>
<comment type="caution">
    <text evidence="1">The sequence shown here is derived from an EMBL/GenBank/DDBJ whole genome shotgun (WGS) entry which is preliminary data.</text>
</comment>
<proteinExistence type="predicted"/>
<dbReference type="EMBL" id="CM043801">
    <property type="protein sequence ID" value="KAI4809512.1"/>
    <property type="molecule type" value="Genomic_DNA"/>
</dbReference>
<gene>
    <name evidence="1" type="ORF">KUCAC02_018388</name>
</gene>
<dbReference type="Proteomes" id="UP001057452">
    <property type="component" value="Chromosome 17"/>
</dbReference>
<reference evidence="1" key="1">
    <citation type="submission" date="2022-05" db="EMBL/GenBank/DDBJ databases">
        <title>Chromosome-level genome of Chaenocephalus aceratus.</title>
        <authorList>
            <person name="Park H."/>
        </authorList>
    </citation>
    <scope>NUCLEOTIDE SEQUENCE</scope>
    <source>
        <strain evidence="1">KU_202001</strain>
    </source>
</reference>
<name>A0ACB9W9A2_CHAAC</name>
<accession>A0ACB9W9A2</accession>
<organism evidence="1 2">
    <name type="scientific">Chaenocephalus aceratus</name>
    <name type="common">Blackfin icefish</name>
    <name type="synonym">Chaenichthys aceratus</name>
    <dbReference type="NCBI Taxonomy" id="36190"/>
    <lineage>
        <taxon>Eukaryota</taxon>
        <taxon>Metazoa</taxon>
        <taxon>Chordata</taxon>
        <taxon>Craniata</taxon>
        <taxon>Vertebrata</taxon>
        <taxon>Euteleostomi</taxon>
        <taxon>Actinopterygii</taxon>
        <taxon>Neopterygii</taxon>
        <taxon>Teleostei</taxon>
        <taxon>Neoteleostei</taxon>
        <taxon>Acanthomorphata</taxon>
        <taxon>Eupercaria</taxon>
        <taxon>Perciformes</taxon>
        <taxon>Notothenioidei</taxon>
        <taxon>Channichthyidae</taxon>
        <taxon>Chaenocephalus</taxon>
    </lineage>
</organism>
<protein>
    <submittedName>
        <fullName evidence="1">Uncharacterized protein</fullName>
    </submittedName>
</protein>
<evidence type="ECO:0000313" key="1">
    <source>
        <dbReference type="EMBL" id="KAI4809512.1"/>
    </source>
</evidence>
<sequence>MAGKINGLHALIKRVAPDAQWTYCLIHREALASRQLSPDLNEIFNEVVSMVIFIKTRPLKARLFSTLCEEMGADHTAVLFHSEARWLFRGKVLSHVFELQAEIRLFLEEERMYEAASKFTDENVLMKLAYLSDVFGKLNELHLQLPHLADKITGFTRKLVVWGRRLDQGRTDAFESLGEIAETTDSGVTACDPMY</sequence>